<protein>
    <recommendedName>
        <fullName evidence="2">histidine kinase</fullName>
        <ecNumber evidence="2">2.7.13.3</ecNumber>
    </recommendedName>
</protein>
<evidence type="ECO:0000313" key="8">
    <source>
        <dbReference type="EMBL" id="MDN5213007.1"/>
    </source>
</evidence>
<feature type="coiled-coil region" evidence="6">
    <location>
        <begin position="22"/>
        <end position="56"/>
    </location>
</feature>
<dbReference type="Pfam" id="PF00512">
    <property type="entry name" value="HisKA"/>
    <property type="match status" value="1"/>
</dbReference>
<dbReference type="EMBL" id="JAUJEB010000001">
    <property type="protein sequence ID" value="MDN5213007.1"/>
    <property type="molecule type" value="Genomic_DNA"/>
</dbReference>
<dbReference type="SMART" id="SM00387">
    <property type="entry name" value="HATPase_c"/>
    <property type="match status" value="1"/>
</dbReference>
<organism evidence="8 9">
    <name type="scientific">Agaribacillus aureus</name>
    <dbReference type="NCBI Taxonomy" id="3051825"/>
    <lineage>
        <taxon>Bacteria</taxon>
        <taxon>Pseudomonadati</taxon>
        <taxon>Bacteroidota</taxon>
        <taxon>Cytophagia</taxon>
        <taxon>Cytophagales</taxon>
        <taxon>Splendidivirgaceae</taxon>
        <taxon>Agaribacillus</taxon>
    </lineage>
</organism>
<evidence type="ECO:0000256" key="1">
    <source>
        <dbReference type="ARBA" id="ARBA00000085"/>
    </source>
</evidence>
<keyword evidence="3" id="KW-0597">Phosphoprotein</keyword>
<keyword evidence="8" id="KW-0067">ATP-binding</keyword>
<evidence type="ECO:0000256" key="4">
    <source>
        <dbReference type="ARBA" id="ARBA00022679"/>
    </source>
</evidence>
<evidence type="ECO:0000256" key="5">
    <source>
        <dbReference type="ARBA" id="ARBA00022777"/>
    </source>
</evidence>
<feature type="domain" description="Histidine kinase" evidence="7">
    <location>
        <begin position="59"/>
        <end position="272"/>
    </location>
</feature>
<dbReference type="CDD" id="cd00082">
    <property type="entry name" value="HisKA"/>
    <property type="match status" value="1"/>
</dbReference>
<reference evidence="8" key="1">
    <citation type="submission" date="2023-06" db="EMBL/GenBank/DDBJ databases">
        <title>Genomic of Agaribacillus aureum.</title>
        <authorList>
            <person name="Wang G."/>
        </authorList>
    </citation>
    <scope>NUCLEOTIDE SEQUENCE</scope>
    <source>
        <strain evidence="8">BMA12</strain>
    </source>
</reference>
<dbReference type="SUPFAM" id="SSF47384">
    <property type="entry name" value="Homodimeric domain of signal transducing histidine kinase"/>
    <property type="match status" value="1"/>
</dbReference>
<dbReference type="RefSeq" id="WP_346758323.1">
    <property type="nucleotide sequence ID" value="NZ_JAUJEB010000001.1"/>
</dbReference>
<name>A0ABT8L5I9_9BACT</name>
<keyword evidence="4" id="KW-0808">Transferase</keyword>
<keyword evidence="8" id="KW-0547">Nucleotide-binding</keyword>
<dbReference type="Pfam" id="PF02518">
    <property type="entry name" value="HATPase_c"/>
    <property type="match status" value="1"/>
</dbReference>
<dbReference type="Proteomes" id="UP001172083">
    <property type="component" value="Unassembled WGS sequence"/>
</dbReference>
<accession>A0ABT8L5I9</accession>
<gene>
    <name evidence="8" type="ORF">QQ020_13150</name>
</gene>
<sequence length="272" mass="31222">MRTIQGTRGSLRKGYGQLHQPLPATEANLTSAKQIIRALEKELEYLASSNKELEEFAHITAHDLQEPLHVIMGYSQLLRKRYGASLSDEGHDFLTHIIDGTQRMQQLIRDLLGYAKIGGSNAKFESINLTQIVKKVQQNLQLKIEQSNTQIRYNGPVNIKANPMQMLQLLQHLIANAIKYRRPAESPHIFINVSEKERYWFFAVEDNGIGIENEYSERIFQVFQRLHTREKYEGTGIGLAICKKIVEKHQGKIWMKSTSGKGTTFYFTIFKS</sequence>
<keyword evidence="5" id="KW-0418">Kinase</keyword>
<evidence type="ECO:0000256" key="3">
    <source>
        <dbReference type="ARBA" id="ARBA00022553"/>
    </source>
</evidence>
<dbReference type="SMART" id="SM00388">
    <property type="entry name" value="HisKA"/>
    <property type="match status" value="1"/>
</dbReference>
<dbReference type="PANTHER" id="PTHR43304:SF1">
    <property type="entry name" value="PAC DOMAIN-CONTAINING PROTEIN"/>
    <property type="match status" value="1"/>
</dbReference>
<proteinExistence type="predicted"/>
<evidence type="ECO:0000313" key="9">
    <source>
        <dbReference type="Proteomes" id="UP001172083"/>
    </source>
</evidence>
<comment type="catalytic activity">
    <reaction evidence="1">
        <text>ATP + protein L-histidine = ADP + protein N-phospho-L-histidine.</text>
        <dbReference type="EC" id="2.7.13.3"/>
    </reaction>
</comment>
<keyword evidence="6" id="KW-0175">Coiled coil</keyword>
<dbReference type="InterPro" id="IPR003594">
    <property type="entry name" value="HATPase_dom"/>
</dbReference>
<keyword evidence="9" id="KW-1185">Reference proteome</keyword>
<dbReference type="PRINTS" id="PR00344">
    <property type="entry name" value="BCTRLSENSOR"/>
</dbReference>
<evidence type="ECO:0000259" key="7">
    <source>
        <dbReference type="PROSITE" id="PS50109"/>
    </source>
</evidence>
<dbReference type="InterPro" id="IPR036890">
    <property type="entry name" value="HATPase_C_sf"/>
</dbReference>
<dbReference type="InterPro" id="IPR003661">
    <property type="entry name" value="HisK_dim/P_dom"/>
</dbReference>
<dbReference type="GO" id="GO:0005524">
    <property type="term" value="F:ATP binding"/>
    <property type="evidence" value="ECO:0007669"/>
    <property type="project" value="UniProtKB-KW"/>
</dbReference>
<dbReference type="InterPro" id="IPR052162">
    <property type="entry name" value="Sensor_kinase/Photoreceptor"/>
</dbReference>
<dbReference type="EC" id="2.7.13.3" evidence="2"/>
<comment type="caution">
    <text evidence="8">The sequence shown here is derived from an EMBL/GenBank/DDBJ whole genome shotgun (WGS) entry which is preliminary data.</text>
</comment>
<dbReference type="Gene3D" id="3.30.565.10">
    <property type="entry name" value="Histidine kinase-like ATPase, C-terminal domain"/>
    <property type="match status" value="1"/>
</dbReference>
<dbReference type="Gene3D" id="1.10.287.130">
    <property type="match status" value="1"/>
</dbReference>
<dbReference type="SUPFAM" id="SSF55874">
    <property type="entry name" value="ATPase domain of HSP90 chaperone/DNA topoisomerase II/histidine kinase"/>
    <property type="match status" value="1"/>
</dbReference>
<dbReference type="PANTHER" id="PTHR43304">
    <property type="entry name" value="PHYTOCHROME-LIKE PROTEIN CPH1"/>
    <property type="match status" value="1"/>
</dbReference>
<evidence type="ECO:0000256" key="6">
    <source>
        <dbReference type="SAM" id="Coils"/>
    </source>
</evidence>
<evidence type="ECO:0000256" key="2">
    <source>
        <dbReference type="ARBA" id="ARBA00012438"/>
    </source>
</evidence>
<dbReference type="PROSITE" id="PS50109">
    <property type="entry name" value="HIS_KIN"/>
    <property type="match status" value="1"/>
</dbReference>
<dbReference type="InterPro" id="IPR036097">
    <property type="entry name" value="HisK_dim/P_sf"/>
</dbReference>
<dbReference type="InterPro" id="IPR005467">
    <property type="entry name" value="His_kinase_dom"/>
</dbReference>
<dbReference type="InterPro" id="IPR004358">
    <property type="entry name" value="Sig_transdc_His_kin-like_C"/>
</dbReference>